<name>A0A2P2MB47_RHIMU</name>
<proteinExistence type="predicted"/>
<organism evidence="1">
    <name type="scientific">Rhizophora mucronata</name>
    <name type="common">Asiatic mangrove</name>
    <dbReference type="NCBI Taxonomy" id="61149"/>
    <lineage>
        <taxon>Eukaryota</taxon>
        <taxon>Viridiplantae</taxon>
        <taxon>Streptophyta</taxon>
        <taxon>Embryophyta</taxon>
        <taxon>Tracheophyta</taxon>
        <taxon>Spermatophyta</taxon>
        <taxon>Magnoliopsida</taxon>
        <taxon>eudicotyledons</taxon>
        <taxon>Gunneridae</taxon>
        <taxon>Pentapetalae</taxon>
        <taxon>rosids</taxon>
        <taxon>fabids</taxon>
        <taxon>Malpighiales</taxon>
        <taxon>Rhizophoraceae</taxon>
        <taxon>Rhizophora</taxon>
    </lineage>
</organism>
<dbReference type="EMBL" id="GGEC01046959">
    <property type="protein sequence ID" value="MBX27443.1"/>
    <property type="molecule type" value="Transcribed_RNA"/>
</dbReference>
<accession>A0A2P2MB47</accession>
<reference evidence="1" key="1">
    <citation type="submission" date="2018-02" db="EMBL/GenBank/DDBJ databases">
        <title>Rhizophora mucronata_Transcriptome.</title>
        <authorList>
            <person name="Meera S.P."/>
            <person name="Sreeshan A."/>
            <person name="Augustine A."/>
        </authorList>
    </citation>
    <scope>NUCLEOTIDE SEQUENCE</scope>
    <source>
        <tissue evidence="1">Leaf</tissue>
    </source>
</reference>
<dbReference type="AlphaFoldDB" id="A0A2P2MB47"/>
<evidence type="ECO:0000313" key="1">
    <source>
        <dbReference type="EMBL" id="MBX27443.1"/>
    </source>
</evidence>
<sequence>MTGGPRRLPFTVPPFVFSSLKVCFSQDCENRCCKSWNKSPNNWVSHSVKFPLYVENNRKCIIAYLPVHAHTRFFLKPE</sequence>
<protein>
    <submittedName>
        <fullName evidence="1">Uncharacterized protein</fullName>
    </submittedName>
</protein>